<organism evidence="1 2">
    <name type="scientific">Acropora cervicornis</name>
    <name type="common">Staghorn coral</name>
    <dbReference type="NCBI Taxonomy" id="6130"/>
    <lineage>
        <taxon>Eukaryota</taxon>
        <taxon>Metazoa</taxon>
        <taxon>Cnidaria</taxon>
        <taxon>Anthozoa</taxon>
        <taxon>Hexacorallia</taxon>
        <taxon>Scleractinia</taxon>
        <taxon>Astrocoeniina</taxon>
        <taxon>Acroporidae</taxon>
        <taxon>Acropora</taxon>
    </lineage>
</organism>
<protein>
    <submittedName>
        <fullName evidence="1">Uncharacterized protein</fullName>
    </submittedName>
</protein>
<proteinExistence type="predicted"/>
<evidence type="ECO:0000313" key="1">
    <source>
        <dbReference type="EMBL" id="KAK2571194.1"/>
    </source>
</evidence>
<keyword evidence="2" id="KW-1185">Reference proteome</keyword>
<dbReference type="AlphaFoldDB" id="A0AAD9R155"/>
<reference evidence="1" key="2">
    <citation type="journal article" date="2023" name="Science">
        <title>Genomic signatures of disease resistance in endangered staghorn corals.</title>
        <authorList>
            <person name="Vollmer S.V."/>
            <person name="Selwyn J.D."/>
            <person name="Despard B.A."/>
            <person name="Roesel C.L."/>
        </authorList>
    </citation>
    <scope>NUCLEOTIDE SEQUENCE</scope>
    <source>
        <strain evidence="1">K2</strain>
    </source>
</reference>
<name>A0AAD9R155_ACRCE</name>
<dbReference type="Proteomes" id="UP001249851">
    <property type="component" value="Unassembled WGS sequence"/>
</dbReference>
<sequence>MFLNKLGVVKAGWIEYYTKGSQRISQERKDDIVENKHRRKALRSMAIERPRCLFGAGMKHDTGDLVMSAEVNTRDLDARE</sequence>
<gene>
    <name evidence="1" type="ORF">P5673_003759</name>
</gene>
<dbReference type="EMBL" id="JARQWQ010000006">
    <property type="protein sequence ID" value="KAK2571194.1"/>
    <property type="molecule type" value="Genomic_DNA"/>
</dbReference>
<evidence type="ECO:0000313" key="2">
    <source>
        <dbReference type="Proteomes" id="UP001249851"/>
    </source>
</evidence>
<comment type="caution">
    <text evidence="1">The sequence shown here is derived from an EMBL/GenBank/DDBJ whole genome shotgun (WGS) entry which is preliminary data.</text>
</comment>
<reference evidence="1" key="1">
    <citation type="journal article" date="2023" name="G3 (Bethesda)">
        <title>Whole genome assembly and annotation of the endangered Caribbean coral Acropora cervicornis.</title>
        <authorList>
            <person name="Selwyn J.D."/>
            <person name="Vollmer S.V."/>
        </authorList>
    </citation>
    <scope>NUCLEOTIDE SEQUENCE</scope>
    <source>
        <strain evidence="1">K2</strain>
    </source>
</reference>
<accession>A0AAD9R155</accession>